<dbReference type="GO" id="GO:0044780">
    <property type="term" value="P:bacterial-type flagellum assembly"/>
    <property type="evidence" value="ECO:0007669"/>
    <property type="project" value="InterPro"/>
</dbReference>
<feature type="domain" description="SAF" evidence="7">
    <location>
        <begin position="126"/>
        <end position="188"/>
    </location>
</feature>
<proteinExistence type="inferred from homology"/>
<evidence type="ECO:0000259" key="7">
    <source>
        <dbReference type="SMART" id="SM00858"/>
    </source>
</evidence>
<protein>
    <recommendedName>
        <fullName evidence="3">Flagella basal body P-ring formation protein FlgA</fullName>
    </recommendedName>
</protein>
<dbReference type="SMART" id="SM00858">
    <property type="entry name" value="SAF"/>
    <property type="match status" value="1"/>
</dbReference>
<dbReference type="PANTHER" id="PTHR36307">
    <property type="entry name" value="FLAGELLA BASAL BODY P-RING FORMATION PROTEIN FLGA"/>
    <property type="match status" value="1"/>
</dbReference>
<dbReference type="RefSeq" id="WP_169926752.1">
    <property type="nucleotide sequence ID" value="NZ_LNJZ01000009.1"/>
</dbReference>
<name>A0A4R6TXV6_9GAMM</name>
<dbReference type="AlphaFoldDB" id="A0A4R6TXV6"/>
<comment type="function">
    <text evidence="6">Involved in the assembly process of the P-ring formation. It may associate with FlgF on the rod constituting a structure essential for the P-ring assembly or may act as a modulator protein for the P-ring assembly.</text>
</comment>
<evidence type="ECO:0000256" key="2">
    <source>
        <dbReference type="ARBA" id="ARBA00010474"/>
    </source>
</evidence>
<evidence type="ECO:0000313" key="8">
    <source>
        <dbReference type="EMBL" id="TDQ36849.1"/>
    </source>
</evidence>
<dbReference type="Gene3D" id="3.90.1210.10">
    <property type="entry name" value="Antifreeze-like/N-acetylneuraminic acid synthase C-terminal domain"/>
    <property type="match status" value="1"/>
</dbReference>
<dbReference type="Gene3D" id="2.30.30.760">
    <property type="match status" value="1"/>
</dbReference>
<evidence type="ECO:0000256" key="1">
    <source>
        <dbReference type="ARBA" id="ARBA00004418"/>
    </source>
</evidence>
<dbReference type="InterPro" id="IPR017585">
    <property type="entry name" value="SAF_FlgA"/>
</dbReference>
<keyword evidence="9" id="KW-1185">Reference proteome</keyword>
<dbReference type="PANTHER" id="PTHR36307:SF1">
    <property type="entry name" value="FLAGELLA BASAL BODY P-RING FORMATION PROTEIN FLGA"/>
    <property type="match status" value="1"/>
</dbReference>
<dbReference type="InterPro" id="IPR039246">
    <property type="entry name" value="Flagellar_FlgA"/>
</dbReference>
<dbReference type="GO" id="GO:0042597">
    <property type="term" value="C:periplasmic space"/>
    <property type="evidence" value="ECO:0007669"/>
    <property type="project" value="UniProtKB-SubCell"/>
</dbReference>
<evidence type="ECO:0000256" key="3">
    <source>
        <dbReference type="ARBA" id="ARBA00014754"/>
    </source>
</evidence>
<dbReference type="CDD" id="cd11614">
    <property type="entry name" value="SAF_CpaB_FlgA_like"/>
    <property type="match status" value="1"/>
</dbReference>
<dbReference type="Pfam" id="PF17656">
    <property type="entry name" value="ChapFlgA_N"/>
    <property type="match status" value="1"/>
</dbReference>
<reference evidence="8 9" key="1">
    <citation type="submission" date="2019-03" db="EMBL/GenBank/DDBJ databases">
        <title>Genomic Encyclopedia of Type Strains, Phase IV (KMG-IV): sequencing the most valuable type-strain genomes for metagenomic binning, comparative biology and taxonomic classification.</title>
        <authorList>
            <person name="Goeker M."/>
        </authorList>
    </citation>
    <scope>NUCLEOTIDE SEQUENCE [LARGE SCALE GENOMIC DNA]</scope>
    <source>
        <strain evidence="8 9">DSM 28679</strain>
    </source>
</reference>
<comment type="caution">
    <text evidence="8">The sequence shown here is derived from an EMBL/GenBank/DDBJ whole genome shotgun (WGS) entry which is preliminary data.</text>
</comment>
<keyword evidence="8" id="KW-0282">Flagellum</keyword>
<keyword evidence="8" id="KW-0969">Cilium</keyword>
<dbReference type="NCBIfam" id="TIGR03170">
    <property type="entry name" value="flgA_cterm"/>
    <property type="match status" value="1"/>
</dbReference>
<organism evidence="8 9">
    <name type="scientific">Thiopseudomonas denitrificans</name>
    <dbReference type="NCBI Taxonomy" id="1501432"/>
    <lineage>
        <taxon>Bacteria</taxon>
        <taxon>Pseudomonadati</taxon>
        <taxon>Pseudomonadota</taxon>
        <taxon>Gammaproteobacteria</taxon>
        <taxon>Pseudomonadales</taxon>
        <taxon>Pseudomonadaceae</taxon>
        <taxon>Thiopseudomonas</taxon>
    </lineage>
</organism>
<comment type="similarity">
    <text evidence="2">Belongs to the FlgA family.</text>
</comment>
<evidence type="ECO:0000256" key="4">
    <source>
        <dbReference type="ARBA" id="ARBA00022729"/>
    </source>
</evidence>
<evidence type="ECO:0000313" key="9">
    <source>
        <dbReference type="Proteomes" id="UP000294575"/>
    </source>
</evidence>
<dbReference type="Pfam" id="PF13144">
    <property type="entry name" value="ChapFlgA"/>
    <property type="match status" value="1"/>
</dbReference>
<accession>A0A4R6TXV6</accession>
<keyword evidence="4" id="KW-0732">Signal</keyword>
<keyword evidence="5" id="KW-0574">Periplasm</keyword>
<sequence>MSIKAPMAYSGYLRSGLLALIQGSLISFGGQAMAAGYTSVDDIIGTTESFLEQQAREYLTTSKIPGRHQVRVGRLDPRLRMHSCSEPLQASLENNDTPVGRLTVRVRCTGTTPWSIFVPAQVSLHLDIVVTRHPVKRNSLLQTSDLMLAERDISQLNQGYFLELEQAAGAMATRAMSAGQPVLPNQIRIPPMIRRGDQVVISATSGTISVRMPGEALGDGSLGQQIRVRNTRSQRVVHARVTAPGQVEVPM</sequence>
<dbReference type="EMBL" id="SNYK01000010">
    <property type="protein sequence ID" value="TDQ36849.1"/>
    <property type="molecule type" value="Genomic_DNA"/>
</dbReference>
<gene>
    <name evidence="8" type="ORF">DFQ45_11064</name>
</gene>
<dbReference type="InterPro" id="IPR013974">
    <property type="entry name" value="SAF"/>
</dbReference>
<dbReference type="Proteomes" id="UP000294575">
    <property type="component" value="Unassembled WGS sequence"/>
</dbReference>
<dbReference type="InterPro" id="IPR041231">
    <property type="entry name" value="FlgA_N"/>
</dbReference>
<evidence type="ECO:0000256" key="6">
    <source>
        <dbReference type="ARBA" id="ARBA00025643"/>
    </source>
</evidence>
<comment type="subcellular location">
    <subcellularLocation>
        <location evidence="1">Periplasm</location>
    </subcellularLocation>
</comment>
<keyword evidence="8" id="KW-0966">Cell projection</keyword>
<evidence type="ECO:0000256" key="5">
    <source>
        <dbReference type="ARBA" id="ARBA00022764"/>
    </source>
</evidence>